<dbReference type="KEGG" id="bliq:INP51_09005"/>
<dbReference type="Pfam" id="PF00440">
    <property type="entry name" value="TetR_N"/>
    <property type="match status" value="1"/>
</dbReference>
<evidence type="ECO:0000313" key="5">
    <source>
        <dbReference type="Proteomes" id="UP000593601"/>
    </source>
</evidence>
<dbReference type="InterPro" id="IPR001647">
    <property type="entry name" value="HTH_TetR"/>
</dbReference>
<keyword evidence="1 2" id="KW-0238">DNA-binding</keyword>
<dbReference type="RefSeq" id="WP_193734544.1">
    <property type="nucleotide sequence ID" value="NZ_CP063304.1"/>
</dbReference>
<dbReference type="PANTHER" id="PTHR43479">
    <property type="entry name" value="ACREF/ENVCD OPERON REPRESSOR-RELATED"/>
    <property type="match status" value="1"/>
</dbReference>
<dbReference type="PROSITE" id="PS50977">
    <property type="entry name" value="HTH_TETR_2"/>
    <property type="match status" value="1"/>
</dbReference>
<evidence type="ECO:0000256" key="2">
    <source>
        <dbReference type="PROSITE-ProRule" id="PRU00335"/>
    </source>
</evidence>
<protein>
    <submittedName>
        <fullName evidence="4">TetR/AcrR family transcriptional regulator</fullName>
    </submittedName>
</protein>
<feature type="DNA-binding region" description="H-T-H motif" evidence="2">
    <location>
        <begin position="33"/>
        <end position="52"/>
    </location>
</feature>
<sequence>MYQGDNPKAIRSQKWIADALLSIMKERPYNKITVRDICQKAELVRQTFYNCFDDKDDVLRFCLRNCYHEMFQKLNSKKNILPSDITDCFAGIFETHRELLGLLIDQKLEWLISEEVTAAMQDFTSKVSPKEDSRTDKYANAFLAGAMTQMIICWFKDNNRISTNELSVFLLHILSGNYYKL</sequence>
<reference evidence="4 5" key="1">
    <citation type="submission" date="2020-10" db="EMBL/GenBank/DDBJ databases">
        <title>Blautia liquoris sp.nov., isolated from the mud in a fermentation cellar used for the production of Chinese strong-flavoured liquor.</title>
        <authorList>
            <person name="Lu L."/>
        </authorList>
    </citation>
    <scope>NUCLEOTIDE SEQUENCE [LARGE SCALE GENOMIC DNA]</scope>
    <source>
        <strain evidence="4 5">LZLJ-3</strain>
    </source>
</reference>
<accession>A0A7M2RFN7</accession>
<organism evidence="4 5">
    <name type="scientific">Blautia liquoris</name>
    <dbReference type="NCBI Taxonomy" id="2779518"/>
    <lineage>
        <taxon>Bacteria</taxon>
        <taxon>Bacillati</taxon>
        <taxon>Bacillota</taxon>
        <taxon>Clostridia</taxon>
        <taxon>Lachnospirales</taxon>
        <taxon>Lachnospiraceae</taxon>
        <taxon>Blautia</taxon>
    </lineage>
</organism>
<dbReference type="SUPFAM" id="SSF46689">
    <property type="entry name" value="Homeodomain-like"/>
    <property type="match status" value="1"/>
</dbReference>
<evidence type="ECO:0000259" key="3">
    <source>
        <dbReference type="PROSITE" id="PS50977"/>
    </source>
</evidence>
<dbReference type="AlphaFoldDB" id="A0A7M2RFN7"/>
<proteinExistence type="predicted"/>
<dbReference type="GO" id="GO:0003677">
    <property type="term" value="F:DNA binding"/>
    <property type="evidence" value="ECO:0007669"/>
    <property type="project" value="UniProtKB-UniRule"/>
</dbReference>
<dbReference type="EMBL" id="CP063304">
    <property type="protein sequence ID" value="QOV18182.1"/>
    <property type="molecule type" value="Genomic_DNA"/>
</dbReference>
<dbReference type="InterPro" id="IPR050624">
    <property type="entry name" value="HTH-type_Tx_Regulator"/>
</dbReference>
<name>A0A7M2RFN7_9FIRM</name>
<gene>
    <name evidence="4" type="ORF">INP51_09005</name>
</gene>
<dbReference type="InterPro" id="IPR009057">
    <property type="entry name" value="Homeodomain-like_sf"/>
</dbReference>
<dbReference type="Gene3D" id="1.10.357.10">
    <property type="entry name" value="Tetracycline Repressor, domain 2"/>
    <property type="match status" value="1"/>
</dbReference>
<evidence type="ECO:0000256" key="1">
    <source>
        <dbReference type="ARBA" id="ARBA00023125"/>
    </source>
</evidence>
<dbReference type="PANTHER" id="PTHR43479:SF11">
    <property type="entry name" value="ACREF_ENVCD OPERON REPRESSOR-RELATED"/>
    <property type="match status" value="1"/>
</dbReference>
<evidence type="ECO:0000313" key="4">
    <source>
        <dbReference type="EMBL" id="QOV18182.1"/>
    </source>
</evidence>
<feature type="domain" description="HTH tetR-type" evidence="3">
    <location>
        <begin position="10"/>
        <end position="70"/>
    </location>
</feature>
<keyword evidence="5" id="KW-1185">Reference proteome</keyword>
<dbReference type="Proteomes" id="UP000593601">
    <property type="component" value="Chromosome"/>
</dbReference>